<dbReference type="GO" id="GO:0004672">
    <property type="term" value="F:protein kinase activity"/>
    <property type="evidence" value="ECO:0007669"/>
    <property type="project" value="InterPro"/>
</dbReference>
<feature type="domain" description="Protein kinase" evidence="1">
    <location>
        <begin position="1"/>
        <end position="131"/>
    </location>
</feature>
<proteinExistence type="predicted"/>
<dbReference type="eggNOG" id="ENOG502QWDY">
    <property type="taxonomic scope" value="Eukaryota"/>
</dbReference>
<dbReference type="InterPro" id="IPR011009">
    <property type="entry name" value="Kinase-like_dom_sf"/>
</dbReference>
<dbReference type="SUPFAM" id="SSF56112">
    <property type="entry name" value="Protein kinase-like (PK-like)"/>
    <property type="match status" value="1"/>
</dbReference>
<dbReference type="PANTHER" id="PTHR27006:SF615">
    <property type="entry name" value="CYSTEINE-RICH RECEPTOR-LIKE PROTEIN KINASE 10"/>
    <property type="match status" value="1"/>
</dbReference>
<dbReference type="PROSITE" id="PS50011">
    <property type="entry name" value="PROTEIN_KINASE_DOM"/>
    <property type="match status" value="1"/>
</dbReference>
<dbReference type="InterPro" id="IPR001245">
    <property type="entry name" value="Ser-Thr/Tyr_kinase_cat_dom"/>
</dbReference>
<dbReference type="HOGENOM" id="CLU_000288_21_3_1"/>
<dbReference type="PANTHER" id="PTHR27006">
    <property type="entry name" value="PROMASTIGOTE SURFACE ANTIGEN PROTEIN PSA"/>
    <property type="match status" value="1"/>
</dbReference>
<keyword evidence="3" id="KW-1185">Reference proteome</keyword>
<evidence type="ECO:0000259" key="1">
    <source>
        <dbReference type="PROSITE" id="PS50011"/>
    </source>
</evidence>
<reference evidence="3" key="2">
    <citation type="submission" date="2013-12" db="EMBL/GenBank/DDBJ databases">
        <authorList>
            <person name="Yu Y."/>
            <person name="Lee S."/>
            <person name="de Baynast K."/>
            <person name="Wissotski M."/>
            <person name="Liu L."/>
            <person name="Talag J."/>
            <person name="Goicoechea J."/>
            <person name="Angelova A."/>
            <person name="Jetty R."/>
            <person name="Kudrna D."/>
            <person name="Golser W."/>
            <person name="Rivera L."/>
            <person name="Zhang J."/>
            <person name="Wing R."/>
        </authorList>
    </citation>
    <scope>NUCLEOTIDE SEQUENCE</scope>
</reference>
<accession>A0A0D9WHX0</accession>
<dbReference type="STRING" id="77586.A0A0D9WHX0"/>
<dbReference type="Proteomes" id="UP000032180">
    <property type="component" value="Chromosome 5"/>
</dbReference>
<dbReference type="Pfam" id="PF07714">
    <property type="entry name" value="PK_Tyr_Ser-Thr"/>
    <property type="match status" value="1"/>
</dbReference>
<evidence type="ECO:0000313" key="3">
    <source>
        <dbReference type="Proteomes" id="UP000032180"/>
    </source>
</evidence>
<dbReference type="Gene3D" id="1.10.510.10">
    <property type="entry name" value="Transferase(Phosphotransferase) domain 1"/>
    <property type="match status" value="1"/>
</dbReference>
<organism evidence="2 3">
    <name type="scientific">Leersia perrieri</name>
    <dbReference type="NCBI Taxonomy" id="77586"/>
    <lineage>
        <taxon>Eukaryota</taxon>
        <taxon>Viridiplantae</taxon>
        <taxon>Streptophyta</taxon>
        <taxon>Embryophyta</taxon>
        <taxon>Tracheophyta</taxon>
        <taxon>Spermatophyta</taxon>
        <taxon>Magnoliopsida</taxon>
        <taxon>Liliopsida</taxon>
        <taxon>Poales</taxon>
        <taxon>Poaceae</taxon>
        <taxon>BOP clade</taxon>
        <taxon>Oryzoideae</taxon>
        <taxon>Oryzeae</taxon>
        <taxon>Oryzinae</taxon>
        <taxon>Leersia</taxon>
    </lineage>
</organism>
<dbReference type="GO" id="GO:0005524">
    <property type="term" value="F:ATP binding"/>
    <property type="evidence" value="ECO:0007669"/>
    <property type="project" value="InterPro"/>
</dbReference>
<evidence type="ECO:0000313" key="2">
    <source>
        <dbReference type="EnsemblPlants" id="LPERR05G16650.1"/>
    </source>
</evidence>
<dbReference type="InterPro" id="IPR000719">
    <property type="entry name" value="Prot_kinase_dom"/>
</dbReference>
<protein>
    <recommendedName>
        <fullName evidence="1">Protein kinase domain-containing protein</fullName>
    </recommendedName>
</protein>
<reference evidence="2" key="3">
    <citation type="submission" date="2015-04" db="UniProtKB">
        <authorList>
            <consortium name="EnsemblPlants"/>
        </authorList>
    </citation>
    <scope>IDENTIFICATION</scope>
</reference>
<reference evidence="2 3" key="1">
    <citation type="submission" date="2012-08" db="EMBL/GenBank/DDBJ databases">
        <title>Oryza genome evolution.</title>
        <authorList>
            <person name="Wing R.A."/>
        </authorList>
    </citation>
    <scope>NUCLEOTIDE SEQUENCE</scope>
</reference>
<name>A0A0D9WHX0_9ORYZ</name>
<dbReference type="EnsemblPlants" id="LPERR05G16650.1">
    <property type="protein sequence ID" value="LPERR05G16650.1"/>
    <property type="gene ID" value="LPERR05G16650"/>
</dbReference>
<dbReference type="Gramene" id="LPERR05G16650.1">
    <property type="protein sequence ID" value="LPERR05G16650.1"/>
    <property type="gene ID" value="LPERR05G16650"/>
</dbReference>
<dbReference type="AlphaFoldDB" id="A0A0D9WHX0"/>
<sequence length="174" mass="18631">MAPEYILNGIFSAKSDVFSYGVLLLEIVTGRRNTFINNSEAEGLLAFVISARSHLQITLHRLILLADVQVWRHWSRGDTAELLDCCTAAGHRQQEILRCVHVGLLCVQEDPQLRPGTAEVVAMLKSRSETLPQPSAPLVSAGREIGGNPAAAAAAAAAVDALLRSTDHAVPTAT</sequence>